<evidence type="ECO:0000256" key="1">
    <source>
        <dbReference type="ARBA" id="ARBA00023284"/>
    </source>
</evidence>
<evidence type="ECO:0000313" key="4">
    <source>
        <dbReference type="EMBL" id="CUH84657.1"/>
    </source>
</evidence>
<evidence type="ECO:0000259" key="3">
    <source>
        <dbReference type="PROSITE" id="PS51352"/>
    </source>
</evidence>
<feature type="domain" description="Thioredoxin" evidence="3">
    <location>
        <begin position="16"/>
        <end position="184"/>
    </location>
</feature>
<evidence type="ECO:0000313" key="5">
    <source>
        <dbReference type="Proteomes" id="UP000051681"/>
    </source>
</evidence>
<proteinExistence type="predicted"/>
<dbReference type="EMBL" id="CYSF01000007">
    <property type="protein sequence ID" value="CUH84657.1"/>
    <property type="molecule type" value="Genomic_DNA"/>
</dbReference>
<evidence type="ECO:0000256" key="2">
    <source>
        <dbReference type="SAM" id="SignalP"/>
    </source>
</evidence>
<dbReference type="AlphaFoldDB" id="A0A0P1H449"/>
<accession>A0A0P1H449</accession>
<dbReference type="InterPro" id="IPR000866">
    <property type="entry name" value="AhpC/TSA"/>
</dbReference>
<keyword evidence="1" id="KW-0676">Redox-active center</keyword>
<dbReference type="PROSITE" id="PS51352">
    <property type="entry name" value="THIOREDOXIN_2"/>
    <property type="match status" value="1"/>
</dbReference>
<dbReference type="GO" id="GO:0015036">
    <property type="term" value="F:disulfide oxidoreductase activity"/>
    <property type="evidence" value="ECO:0007669"/>
    <property type="project" value="UniProtKB-ARBA"/>
</dbReference>
<dbReference type="GO" id="GO:0016209">
    <property type="term" value="F:antioxidant activity"/>
    <property type="evidence" value="ECO:0007669"/>
    <property type="project" value="InterPro"/>
</dbReference>
<dbReference type="SUPFAM" id="SSF52833">
    <property type="entry name" value="Thioredoxin-like"/>
    <property type="match status" value="1"/>
</dbReference>
<dbReference type="Gene3D" id="3.40.30.10">
    <property type="entry name" value="Glutaredoxin"/>
    <property type="match status" value="1"/>
</dbReference>
<dbReference type="PROSITE" id="PS00194">
    <property type="entry name" value="THIOREDOXIN_1"/>
    <property type="match status" value="1"/>
</dbReference>
<dbReference type="PANTHER" id="PTHR42852:SF18">
    <property type="entry name" value="CHROMOSOME UNDETERMINED SCAFFOLD_47, WHOLE GENOME SHOTGUN SEQUENCE"/>
    <property type="match status" value="1"/>
</dbReference>
<dbReference type="CDD" id="cd02966">
    <property type="entry name" value="TlpA_like_family"/>
    <property type="match status" value="1"/>
</dbReference>
<sequence>MRKFVATVLYTAFVLGANGAAAADLGALRDLRQGDMKKLIVHTEPKDLRGHDFVTVDGEAASLKDYEGKYVLVNFWATWCAPCRAEMPALDALNAEFGGEEFEVVTIATGRNPVPAMKKFFDEVQVETLPLHRDPKQELARKSAVIGLPLSVLIDPEGREIGRLIGDAEWHDDNARAVVQHLIGSEKPAEAATSAYDY</sequence>
<protein>
    <submittedName>
        <fullName evidence="4">Cytochrome c biogenesis protein TlpA</fullName>
    </submittedName>
</protein>
<dbReference type="RefSeq" id="WP_143570269.1">
    <property type="nucleotide sequence ID" value="NZ_CYSF01000007.1"/>
</dbReference>
<keyword evidence="5" id="KW-1185">Reference proteome</keyword>
<gene>
    <name evidence="4" type="primary">tlpA</name>
    <name evidence="4" type="ORF">TM5383_01869</name>
</gene>
<feature type="signal peptide" evidence="2">
    <location>
        <begin position="1"/>
        <end position="22"/>
    </location>
</feature>
<dbReference type="InterPro" id="IPR036249">
    <property type="entry name" value="Thioredoxin-like_sf"/>
</dbReference>
<feature type="chain" id="PRO_5006064045" evidence="2">
    <location>
        <begin position="23"/>
        <end position="198"/>
    </location>
</feature>
<dbReference type="Pfam" id="PF00578">
    <property type="entry name" value="AhpC-TSA"/>
    <property type="match status" value="1"/>
</dbReference>
<dbReference type="STRING" id="340021.TM5383_01869"/>
<dbReference type="OrthoDB" id="9799347at2"/>
<dbReference type="InterPro" id="IPR013766">
    <property type="entry name" value="Thioredoxin_domain"/>
</dbReference>
<dbReference type="InterPro" id="IPR050553">
    <property type="entry name" value="Thioredoxin_ResA/DsbE_sf"/>
</dbReference>
<name>A0A0P1H449_9RHOB</name>
<organism evidence="4 5">
    <name type="scientific">Thalassovita mediterranea</name>
    <dbReference type="NCBI Taxonomy" id="340021"/>
    <lineage>
        <taxon>Bacteria</taxon>
        <taxon>Pseudomonadati</taxon>
        <taxon>Pseudomonadota</taxon>
        <taxon>Alphaproteobacteria</taxon>
        <taxon>Rhodobacterales</taxon>
        <taxon>Roseobacteraceae</taxon>
        <taxon>Thalassovita</taxon>
    </lineage>
</organism>
<keyword evidence="2" id="KW-0732">Signal</keyword>
<dbReference type="Proteomes" id="UP000051681">
    <property type="component" value="Unassembled WGS sequence"/>
</dbReference>
<dbReference type="InterPro" id="IPR017937">
    <property type="entry name" value="Thioredoxin_CS"/>
</dbReference>
<reference evidence="4 5" key="1">
    <citation type="submission" date="2015-09" db="EMBL/GenBank/DDBJ databases">
        <authorList>
            <consortium name="Swine Surveillance"/>
        </authorList>
    </citation>
    <scope>NUCLEOTIDE SEQUENCE [LARGE SCALE GENOMIC DNA]</scope>
    <source>
        <strain evidence="4 5">CECT 8383</strain>
    </source>
</reference>
<dbReference type="PANTHER" id="PTHR42852">
    <property type="entry name" value="THIOL:DISULFIDE INTERCHANGE PROTEIN DSBE"/>
    <property type="match status" value="1"/>
</dbReference>